<dbReference type="InterPro" id="IPR043129">
    <property type="entry name" value="ATPase_NBD"/>
</dbReference>
<gene>
    <name evidence="4" type="ORF">M501DRAFT_1005765</name>
</gene>
<evidence type="ECO:0000313" key="5">
    <source>
        <dbReference type="Proteomes" id="UP000799429"/>
    </source>
</evidence>
<keyword evidence="5" id="KW-1185">Reference proteome</keyword>
<dbReference type="AlphaFoldDB" id="A0A9P4SI50"/>
<dbReference type="Gene3D" id="3.30.420.40">
    <property type="match status" value="3"/>
</dbReference>
<dbReference type="SMART" id="SM00268">
    <property type="entry name" value="ACTIN"/>
    <property type="match status" value="1"/>
</dbReference>
<name>A0A9P4SI50_9PEZI</name>
<sequence length="644" mass="69608">MPPFKEEQIIIIAPGSQTTLAQYGLPESLTPARVRVRSRLFPAEKEGEWEPFKVRRKETKQILQEEKDELREMQKSLGEKEEDVTYEEDFVTEEGAVWPIVEGKIMDWSCFFALMTHVFNALNPPFHTPILLVAQPCWTPKEQEKITQFFFEKFKMPAFTLMDSAKATSWAFGKENALVVDVGYGKADVTAITEFCVHQTGRMVSLTDCGGEAMTRRLHEVLKSKGFTRDMAEQLKRNPICEILPQGTPLPGSGMGDGAPDTVMNPAAVASTGAIAEVESGAAIGNVPRGPGLGTEVGEEQPMEDDNEGVLDVASIVAGGKMNEYLARKEKEKQDRIVAKKKGATDASAAAAKPVKLPNSKREHATFVYEDHALLDALKNNLSIEDSAKARAVLDEGPQKRQAGAESEPASAIETNGTAGWGTARNGTIRREITVGTERFQAASGGILEYLADAIHRTISAVEDTGKRGALWENLIVVGNGSAIRGFKEALMSVLQGKYLISPSSATIFTSEIPSGISTPTGTGTSTPQPQLGPHGGGGSSVNPLLLAATTAQLPHSSPGNPVPNALNQHSHTSHGQAPTTIRFSKFPEYFPEWKDSGTEEAVFLGAQVAAKVVFIADQGLNKGYMTRPDYNEQGPPGIHYFAM</sequence>
<dbReference type="OrthoDB" id="74201at2759"/>
<keyword evidence="2" id="KW-0175">Coiled coil</keyword>
<dbReference type="InterPro" id="IPR004000">
    <property type="entry name" value="Actin"/>
</dbReference>
<organism evidence="4 5">
    <name type="scientific">Patellaria atrata CBS 101060</name>
    <dbReference type="NCBI Taxonomy" id="1346257"/>
    <lineage>
        <taxon>Eukaryota</taxon>
        <taxon>Fungi</taxon>
        <taxon>Dikarya</taxon>
        <taxon>Ascomycota</taxon>
        <taxon>Pezizomycotina</taxon>
        <taxon>Dothideomycetes</taxon>
        <taxon>Dothideomycetes incertae sedis</taxon>
        <taxon>Patellariales</taxon>
        <taxon>Patellariaceae</taxon>
        <taxon>Patellaria</taxon>
    </lineage>
</organism>
<feature type="region of interest" description="Disordered" evidence="3">
    <location>
        <begin position="514"/>
        <end position="540"/>
    </location>
</feature>
<dbReference type="Pfam" id="PF00022">
    <property type="entry name" value="Actin"/>
    <property type="match status" value="1"/>
</dbReference>
<dbReference type="EMBL" id="MU006089">
    <property type="protein sequence ID" value="KAF2843113.1"/>
    <property type="molecule type" value="Genomic_DNA"/>
</dbReference>
<evidence type="ECO:0000256" key="2">
    <source>
        <dbReference type="SAM" id="Coils"/>
    </source>
</evidence>
<feature type="region of interest" description="Disordered" evidence="3">
    <location>
        <begin position="394"/>
        <end position="425"/>
    </location>
</feature>
<feature type="coiled-coil region" evidence="2">
    <location>
        <begin position="53"/>
        <end position="83"/>
    </location>
</feature>
<protein>
    <submittedName>
        <fullName evidence="4">Actin-like ATPase domain-containing protein</fullName>
    </submittedName>
</protein>
<accession>A0A9P4SI50</accession>
<feature type="compositionally biased region" description="Low complexity" evidence="3">
    <location>
        <begin position="514"/>
        <end position="533"/>
    </location>
</feature>
<evidence type="ECO:0000313" key="4">
    <source>
        <dbReference type="EMBL" id="KAF2843113.1"/>
    </source>
</evidence>
<comment type="similarity">
    <text evidence="1">Belongs to the actin family.</text>
</comment>
<comment type="caution">
    <text evidence="4">The sequence shown here is derived from an EMBL/GenBank/DDBJ whole genome shotgun (WGS) entry which is preliminary data.</text>
</comment>
<evidence type="ECO:0000256" key="3">
    <source>
        <dbReference type="SAM" id="MobiDB-lite"/>
    </source>
</evidence>
<reference evidence="4" key="1">
    <citation type="journal article" date="2020" name="Stud. Mycol.">
        <title>101 Dothideomycetes genomes: a test case for predicting lifestyles and emergence of pathogens.</title>
        <authorList>
            <person name="Haridas S."/>
            <person name="Albert R."/>
            <person name="Binder M."/>
            <person name="Bloem J."/>
            <person name="Labutti K."/>
            <person name="Salamov A."/>
            <person name="Andreopoulos B."/>
            <person name="Baker S."/>
            <person name="Barry K."/>
            <person name="Bills G."/>
            <person name="Bluhm B."/>
            <person name="Cannon C."/>
            <person name="Castanera R."/>
            <person name="Culley D."/>
            <person name="Daum C."/>
            <person name="Ezra D."/>
            <person name="Gonzalez J."/>
            <person name="Henrissat B."/>
            <person name="Kuo A."/>
            <person name="Liang C."/>
            <person name="Lipzen A."/>
            <person name="Lutzoni F."/>
            <person name="Magnuson J."/>
            <person name="Mondo S."/>
            <person name="Nolan M."/>
            <person name="Ohm R."/>
            <person name="Pangilinan J."/>
            <person name="Park H.-J."/>
            <person name="Ramirez L."/>
            <person name="Alfaro M."/>
            <person name="Sun H."/>
            <person name="Tritt A."/>
            <person name="Yoshinaga Y."/>
            <person name="Zwiers L.-H."/>
            <person name="Turgeon B."/>
            <person name="Goodwin S."/>
            <person name="Spatafora J."/>
            <person name="Crous P."/>
            <person name="Grigoriev I."/>
        </authorList>
    </citation>
    <scope>NUCLEOTIDE SEQUENCE</scope>
    <source>
        <strain evidence="4">CBS 101060</strain>
    </source>
</reference>
<dbReference type="SUPFAM" id="SSF53067">
    <property type="entry name" value="Actin-like ATPase domain"/>
    <property type="match status" value="2"/>
</dbReference>
<dbReference type="PANTHER" id="PTHR11937">
    <property type="entry name" value="ACTIN"/>
    <property type="match status" value="1"/>
</dbReference>
<evidence type="ECO:0000256" key="1">
    <source>
        <dbReference type="RuleBase" id="RU000487"/>
    </source>
</evidence>
<dbReference type="Proteomes" id="UP000799429">
    <property type="component" value="Unassembled WGS sequence"/>
</dbReference>
<dbReference type="Gene3D" id="3.90.640.60">
    <property type="match status" value="1"/>
</dbReference>
<proteinExistence type="inferred from homology"/>